<dbReference type="EMBL" id="GL450557">
    <property type="protein sequence ID" value="EFN80812.1"/>
    <property type="molecule type" value="Genomic_DNA"/>
</dbReference>
<sequence length="85" mass="9323">VTASVLEASMKVLGFSVKSKNLKGTHVKMLRDASAAIAAGANIMAKKIAKEKSGEHIDMIEELKAENMKLKAAMEDMKKEMEEMR</sequence>
<accession>E2BU16</accession>
<feature type="non-terminal residue" evidence="1">
    <location>
        <position position="85"/>
    </location>
</feature>
<organism evidence="2">
    <name type="scientific">Harpegnathos saltator</name>
    <name type="common">Jerdon's jumping ant</name>
    <dbReference type="NCBI Taxonomy" id="610380"/>
    <lineage>
        <taxon>Eukaryota</taxon>
        <taxon>Metazoa</taxon>
        <taxon>Ecdysozoa</taxon>
        <taxon>Arthropoda</taxon>
        <taxon>Hexapoda</taxon>
        <taxon>Insecta</taxon>
        <taxon>Pterygota</taxon>
        <taxon>Neoptera</taxon>
        <taxon>Endopterygota</taxon>
        <taxon>Hymenoptera</taxon>
        <taxon>Apocrita</taxon>
        <taxon>Aculeata</taxon>
        <taxon>Formicoidea</taxon>
        <taxon>Formicidae</taxon>
        <taxon>Ponerinae</taxon>
        <taxon>Ponerini</taxon>
        <taxon>Harpegnathos</taxon>
    </lineage>
</organism>
<reference evidence="1 2" key="1">
    <citation type="journal article" date="2010" name="Science">
        <title>Genomic comparison of the ants Camponotus floridanus and Harpegnathos saltator.</title>
        <authorList>
            <person name="Bonasio R."/>
            <person name="Zhang G."/>
            <person name="Ye C."/>
            <person name="Mutti N.S."/>
            <person name="Fang X."/>
            <person name="Qin N."/>
            <person name="Donahue G."/>
            <person name="Yang P."/>
            <person name="Li Q."/>
            <person name="Li C."/>
            <person name="Zhang P."/>
            <person name="Huang Z."/>
            <person name="Berger S.L."/>
            <person name="Reinberg D."/>
            <person name="Wang J."/>
            <person name="Liebig J."/>
        </authorList>
    </citation>
    <scope>NUCLEOTIDE SEQUENCE [LARGE SCALE GENOMIC DNA]</scope>
    <source>
        <strain evidence="1 2">R22 G/1</strain>
    </source>
</reference>
<evidence type="ECO:0000313" key="2">
    <source>
        <dbReference type="Proteomes" id="UP000008237"/>
    </source>
</evidence>
<dbReference type="InParanoid" id="E2BU16"/>
<proteinExistence type="predicted"/>
<feature type="non-terminal residue" evidence="1">
    <location>
        <position position="1"/>
    </location>
</feature>
<keyword evidence="2" id="KW-1185">Reference proteome</keyword>
<gene>
    <name evidence="1" type="ORF">EAI_17370</name>
</gene>
<dbReference type="AlphaFoldDB" id="E2BU16"/>
<evidence type="ECO:0000313" key="1">
    <source>
        <dbReference type="EMBL" id="EFN80812.1"/>
    </source>
</evidence>
<name>E2BU16_HARSA</name>
<dbReference type="Proteomes" id="UP000008237">
    <property type="component" value="Unassembled WGS sequence"/>
</dbReference>
<protein>
    <submittedName>
        <fullName evidence="1">Uncharacterized protein</fullName>
    </submittedName>
</protein>